<organism evidence="2 3">
    <name type="scientific">Luteolibacter flavescens</name>
    <dbReference type="NCBI Taxonomy" id="1859460"/>
    <lineage>
        <taxon>Bacteria</taxon>
        <taxon>Pseudomonadati</taxon>
        <taxon>Verrucomicrobiota</taxon>
        <taxon>Verrucomicrobiia</taxon>
        <taxon>Verrucomicrobiales</taxon>
        <taxon>Verrucomicrobiaceae</taxon>
        <taxon>Luteolibacter</taxon>
    </lineage>
</organism>
<evidence type="ECO:0000313" key="3">
    <source>
        <dbReference type="Proteomes" id="UP001207930"/>
    </source>
</evidence>
<feature type="region of interest" description="Disordered" evidence="1">
    <location>
        <begin position="115"/>
        <end position="139"/>
    </location>
</feature>
<name>A0ABT3FQE4_9BACT</name>
<proteinExistence type="predicted"/>
<dbReference type="Proteomes" id="UP001207930">
    <property type="component" value="Unassembled WGS sequence"/>
</dbReference>
<keyword evidence="3" id="KW-1185">Reference proteome</keyword>
<evidence type="ECO:0000256" key="1">
    <source>
        <dbReference type="SAM" id="MobiDB-lite"/>
    </source>
</evidence>
<dbReference type="EMBL" id="JAPDDS010000007">
    <property type="protein sequence ID" value="MCW1885811.1"/>
    <property type="molecule type" value="Genomic_DNA"/>
</dbReference>
<protein>
    <submittedName>
        <fullName evidence="2">Uncharacterized protein</fullName>
    </submittedName>
</protein>
<reference evidence="2 3" key="1">
    <citation type="submission" date="2022-10" db="EMBL/GenBank/DDBJ databases">
        <title>Luteolibacter flavescens strain MCCC 1K03193, whole genome shotgun sequencing project.</title>
        <authorList>
            <person name="Zhao G."/>
            <person name="Shen L."/>
        </authorList>
    </citation>
    <scope>NUCLEOTIDE SEQUENCE [LARGE SCALE GENOMIC DNA]</scope>
    <source>
        <strain evidence="2 3">MCCC 1K03193</strain>
    </source>
</reference>
<sequence length="139" mass="15588">MSLKRSILFLSLAVLLAVMALFVSNRHLEAHKHERERHFVTIHFIAAGAVGNGETPKDLEGLLKSVGGETSPLMKPFPGGLVFRSDGDSFTLEEPWARNVTLLEKDRLIGSDRKWPRWQSSGEYGRKFPDQQVPPSGYE</sequence>
<evidence type="ECO:0000313" key="2">
    <source>
        <dbReference type="EMBL" id="MCW1885811.1"/>
    </source>
</evidence>
<gene>
    <name evidence="2" type="ORF">OKA04_13810</name>
</gene>
<comment type="caution">
    <text evidence="2">The sequence shown here is derived from an EMBL/GenBank/DDBJ whole genome shotgun (WGS) entry which is preliminary data.</text>
</comment>
<accession>A0ABT3FQE4</accession>